<dbReference type="HOGENOM" id="CLU_052027_1_1_7"/>
<dbReference type="InterPro" id="IPR005702">
    <property type="entry name" value="Wzc-like_C"/>
</dbReference>
<dbReference type="PANTHER" id="PTHR32309">
    <property type="entry name" value="TYROSINE-PROTEIN KINASE"/>
    <property type="match status" value="1"/>
</dbReference>
<evidence type="ECO:0000256" key="1">
    <source>
        <dbReference type="ARBA" id="ARBA00022741"/>
    </source>
</evidence>
<dbReference type="EC" id="2.7.10.2" evidence="4"/>
<dbReference type="InterPro" id="IPR050445">
    <property type="entry name" value="Bact_polysacc_biosynth/exp"/>
</dbReference>
<sequence>MSRIEQALARARKDKEHNAEDTPPRPAGGGGAPSGVPHTPAEDSGGPAGPLPAPRVAAARQVRLSPKLVTATAMQSGLSEEYRKLKERLVKLTKRSGFQNMLMVTSALSREGKSLTSANLAISLAQEFDHTVLLIDADLRGPTCHELLGVARTPGLTDCLLDGTDVGEALVPTGLGRLSFLPAGRAVPNPGELFASTMMQDLLLQMKHRYTDRYLIIDTPPVLPFSETRSLSRVVDGVVMVVRENVATMEDLRESLEALEGATMLGVVYNNARSGGGRRGRYGYGYGYGGYGSGA</sequence>
<dbReference type="InterPro" id="IPR027417">
    <property type="entry name" value="P-loop_NTPase"/>
</dbReference>
<dbReference type="InterPro" id="IPR033756">
    <property type="entry name" value="YlxH/NBP35"/>
</dbReference>
<keyword evidence="4" id="KW-0808">Transferase</keyword>
<dbReference type="STRING" id="207559.Dde_0832"/>
<accession>Q314L3</accession>
<evidence type="ECO:0000256" key="3">
    <source>
        <dbReference type="SAM" id="MobiDB-lite"/>
    </source>
</evidence>
<evidence type="ECO:0000256" key="2">
    <source>
        <dbReference type="ARBA" id="ARBA00022840"/>
    </source>
</evidence>
<dbReference type="GO" id="GO:0004715">
    <property type="term" value="F:non-membrane spanning protein tyrosine kinase activity"/>
    <property type="evidence" value="ECO:0007669"/>
    <property type="project" value="UniProtKB-EC"/>
</dbReference>
<dbReference type="eggNOG" id="COG0489">
    <property type="taxonomic scope" value="Bacteria"/>
</dbReference>
<dbReference type="NCBIfam" id="TIGR01007">
    <property type="entry name" value="eps_fam"/>
    <property type="match status" value="1"/>
</dbReference>
<protein>
    <submittedName>
        <fullName evidence="4">Non-specific protein-tyrosine kinase</fullName>
        <ecNumber evidence="4">2.7.10.2</ecNumber>
    </submittedName>
</protein>
<dbReference type="KEGG" id="dde:Dde_0832"/>
<dbReference type="Proteomes" id="UP000002710">
    <property type="component" value="Chromosome"/>
</dbReference>
<dbReference type="AlphaFoldDB" id="Q314L3"/>
<feature type="region of interest" description="Disordered" evidence="3">
    <location>
        <begin position="1"/>
        <end position="53"/>
    </location>
</feature>
<dbReference type="EMBL" id="CP000112">
    <property type="protein sequence ID" value="ABB37633.1"/>
    <property type="molecule type" value="Genomic_DNA"/>
</dbReference>
<keyword evidence="4" id="KW-0829">Tyrosine-protein kinase</keyword>
<organism evidence="4 5">
    <name type="scientific">Oleidesulfovibrio alaskensis (strain ATCC BAA-1058 / DSM 17464 / G20)</name>
    <name type="common">Desulfovibrio alaskensis</name>
    <dbReference type="NCBI Taxonomy" id="207559"/>
    <lineage>
        <taxon>Bacteria</taxon>
        <taxon>Pseudomonadati</taxon>
        <taxon>Thermodesulfobacteriota</taxon>
        <taxon>Desulfovibrionia</taxon>
        <taxon>Desulfovibrionales</taxon>
        <taxon>Desulfovibrionaceae</taxon>
        <taxon>Oleidesulfovibrio</taxon>
    </lineage>
</organism>
<dbReference type="Gene3D" id="3.40.50.300">
    <property type="entry name" value="P-loop containing nucleotide triphosphate hydrolases"/>
    <property type="match status" value="1"/>
</dbReference>
<keyword evidence="4" id="KW-0418">Kinase</keyword>
<keyword evidence="5" id="KW-1185">Reference proteome</keyword>
<dbReference type="GO" id="GO:0005524">
    <property type="term" value="F:ATP binding"/>
    <property type="evidence" value="ECO:0007669"/>
    <property type="project" value="UniProtKB-KW"/>
</dbReference>
<dbReference type="PANTHER" id="PTHR32309:SF31">
    <property type="entry name" value="CAPSULAR EXOPOLYSACCHARIDE FAMILY"/>
    <property type="match status" value="1"/>
</dbReference>
<evidence type="ECO:0000313" key="4">
    <source>
        <dbReference type="EMBL" id="ABB37633.1"/>
    </source>
</evidence>
<dbReference type="SUPFAM" id="SSF52540">
    <property type="entry name" value="P-loop containing nucleoside triphosphate hydrolases"/>
    <property type="match status" value="1"/>
</dbReference>
<dbReference type="RefSeq" id="WP_011366893.1">
    <property type="nucleotide sequence ID" value="NC_007519.1"/>
</dbReference>
<feature type="compositionally biased region" description="Basic and acidic residues" evidence="3">
    <location>
        <begin position="11"/>
        <end position="23"/>
    </location>
</feature>
<evidence type="ECO:0000313" key="5">
    <source>
        <dbReference type="Proteomes" id="UP000002710"/>
    </source>
</evidence>
<reference evidence="4 5" key="1">
    <citation type="journal article" date="2011" name="J. Bacteriol.">
        <title>Complete genome sequence and updated annotation of Desulfovibrio alaskensis G20.</title>
        <authorList>
            <person name="Hauser L.J."/>
            <person name="Land M.L."/>
            <person name="Brown S.D."/>
            <person name="Larimer F."/>
            <person name="Keller K.L."/>
            <person name="Rapp-Giles B.J."/>
            <person name="Price M.N."/>
            <person name="Lin M."/>
            <person name="Bruce D.C."/>
            <person name="Detter J.C."/>
            <person name="Tapia R."/>
            <person name="Han C.S."/>
            <person name="Goodwin L.A."/>
            <person name="Cheng J.F."/>
            <person name="Pitluck S."/>
            <person name="Copeland A."/>
            <person name="Lucas S."/>
            <person name="Nolan M."/>
            <person name="Lapidus A.L."/>
            <person name="Palumbo A.V."/>
            <person name="Wall J.D."/>
        </authorList>
    </citation>
    <scope>NUCLEOTIDE SEQUENCE [LARGE SCALE GENOMIC DNA]</scope>
    <source>
        <strain evidence="5">ATCC BAA 1058 / DSM 17464 / G20</strain>
    </source>
</reference>
<name>Q314L3_OLEA2</name>
<proteinExistence type="predicted"/>
<keyword evidence="2" id="KW-0067">ATP-binding</keyword>
<dbReference type="Pfam" id="PF10609">
    <property type="entry name" value="ParA"/>
    <property type="match status" value="1"/>
</dbReference>
<dbReference type="CDD" id="cd05387">
    <property type="entry name" value="BY-kinase"/>
    <property type="match status" value="1"/>
</dbReference>
<gene>
    <name evidence="4" type="ordered locus">Dde_0832</name>
</gene>
<dbReference type="NCBIfam" id="TIGR03018">
    <property type="entry name" value="pepcterm_TyrKin"/>
    <property type="match status" value="1"/>
</dbReference>
<keyword evidence="1" id="KW-0547">Nucleotide-binding</keyword>